<dbReference type="Gene3D" id="3.40.190.290">
    <property type="match status" value="1"/>
</dbReference>
<protein>
    <submittedName>
        <fullName evidence="6">LysR family transcriptional regulator</fullName>
    </submittedName>
</protein>
<dbReference type="RefSeq" id="WP_225277114.1">
    <property type="nucleotide sequence ID" value="NZ_BMNK01000002.1"/>
</dbReference>
<dbReference type="InterPro" id="IPR036390">
    <property type="entry name" value="WH_DNA-bd_sf"/>
</dbReference>
<evidence type="ECO:0000313" key="6">
    <source>
        <dbReference type="EMBL" id="GGP03502.1"/>
    </source>
</evidence>
<dbReference type="GO" id="GO:0005829">
    <property type="term" value="C:cytosol"/>
    <property type="evidence" value="ECO:0007669"/>
    <property type="project" value="TreeGrafter"/>
</dbReference>
<comment type="similarity">
    <text evidence="1">Belongs to the LysR transcriptional regulatory family.</text>
</comment>
<dbReference type="GO" id="GO:0003700">
    <property type="term" value="F:DNA-binding transcription factor activity"/>
    <property type="evidence" value="ECO:0007669"/>
    <property type="project" value="InterPro"/>
</dbReference>
<sequence>MLQPAPPSPWTAIVISGMDGTGAHGGFCGVLLRELEYLVALARERHFARAAAACHVSQPSLSAAIRKLERDLDVPLVRRGQRFAGLTPEGERVLLWAQRIIADADALRQDLSRMREGLSGTLRMGAIPTALTAASLLTTPFCERHPHVRVSLTSLSSREIARRLTEFEIDMAMTYLDDEDDLGEARVSPLYEERYLLLTPSDGALAGRQVARWAEVAALPLCLLAPEMRNRRILDANFRRAGAVAVPAIETDTVSALFAHVATHRWSSVIAHAWLHMFGVPEGMRVIRLERPAREPRVGLVVAGTGPESVMARAVLDIARDLDLREVFDRLTREHLT</sequence>
<dbReference type="CDD" id="cd05466">
    <property type="entry name" value="PBP2_LTTR_substrate"/>
    <property type="match status" value="1"/>
</dbReference>
<keyword evidence="7" id="KW-1185">Reference proteome</keyword>
<evidence type="ECO:0000313" key="7">
    <source>
        <dbReference type="Proteomes" id="UP000660745"/>
    </source>
</evidence>
<dbReference type="PRINTS" id="PR00039">
    <property type="entry name" value="HTHLYSR"/>
</dbReference>
<dbReference type="SUPFAM" id="SSF46785">
    <property type="entry name" value="Winged helix' DNA-binding domain"/>
    <property type="match status" value="1"/>
</dbReference>
<reference evidence="6" key="2">
    <citation type="submission" date="2020-09" db="EMBL/GenBank/DDBJ databases">
        <authorList>
            <person name="Sun Q."/>
            <person name="Zhou Y."/>
        </authorList>
    </citation>
    <scope>NUCLEOTIDE SEQUENCE</scope>
    <source>
        <strain evidence="6">CGMCC 4.7430</strain>
    </source>
</reference>
<evidence type="ECO:0000259" key="5">
    <source>
        <dbReference type="PROSITE" id="PS50931"/>
    </source>
</evidence>
<dbReference type="AlphaFoldDB" id="A0A918A1T5"/>
<dbReference type="FunFam" id="1.10.10.10:FF:000001">
    <property type="entry name" value="LysR family transcriptional regulator"/>
    <property type="match status" value="1"/>
</dbReference>
<dbReference type="GO" id="GO:0003677">
    <property type="term" value="F:DNA binding"/>
    <property type="evidence" value="ECO:0007669"/>
    <property type="project" value="UniProtKB-KW"/>
</dbReference>
<name>A0A918A1T5_9ACTN</name>
<dbReference type="PROSITE" id="PS50931">
    <property type="entry name" value="HTH_LYSR"/>
    <property type="match status" value="1"/>
</dbReference>
<organism evidence="6 7">
    <name type="scientific">Nonomuraea glycinis</name>
    <dbReference type="NCBI Taxonomy" id="2047744"/>
    <lineage>
        <taxon>Bacteria</taxon>
        <taxon>Bacillati</taxon>
        <taxon>Actinomycetota</taxon>
        <taxon>Actinomycetes</taxon>
        <taxon>Streptosporangiales</taxon>
        <taxon>Streptosporangiaceae</taxon>
        <taxon>Nonomuraea</taxon>
    </lineage>
</organism>
<evidence type="ECO:0000256" key="1">
    <source>
        <dbReference type="ARBA" id="ARBA00009437"/>
    </source>
</evidence>
<feature type="domain" description="HTH lysR-type" evidence="5">
    <location>
        <begin position="30"/>
        <end position="87"/>
    </location>
</feature>
<dbReference type="SUPFAM" id="SSF53850">
    <property type="entry name" value="Periplasmic binding protein-like II"/>
    <property type="match status" value="1"/>
</dbReference>
<dbReference type="InterPro" id="IPR036388">
    <property type="entry name" value="WH-like_DNA-bd_sf"/>
</dbReference>
<keyword evidence="3" id="KW-0238">DNA-binding</keyword>
<accession>A0A918A1T5</accession>
<keyword evidence="2" id="KW-0805">Transcription regulation</keyword>
<dbReference type="InterPro" id="IPR000847">
    <property type="entry name" value="LysR_HTH_N"/>
</dbReference>
<dbReference type="PANTHER" id="PTHR30419">
    <property type="entry name" value="HTH-TYPE TRANSCRIPTIONAL REGULATOR YBHD"/>
    <property type="match status" value="1"/>
</dbReference>
<keyword evidence="4" id="KW-0804">Transcription</keyword>
<dbReference type="Gene3D" id="1.10.10.10">
    <property type="entry name" value="Winged helix-like DNA-binding domain superfamily/Winged helix DNA-binding domain"/>
    <property type="match status" value="1"/>
</dbReference>
<evidence type="ECO:0000256" key="4">
    <source>
        <dbReference type="ARBA" id="ARBA00023163"/>
    </source>
</evidence>
<dbReference type="EMBL" id="BMNK01000002">
    <property type="protein sequence ID" value="GGP03502.1"/>
    <property type="molecule type" value="Genomic_DNA"/>
</dbReference>
<dbReference type="Pfam" id="PF03466">
    <property type="entry name" value="LysR_substrate"/>
    <property type="match status" value="1"/>
</dbReference>
<dbReference type="Proteomes" id="UP000660745">
    <property type="component" value="Unassembled WGS sequence"/>
</dbReference>
<dbReference type="PANTHER" id="PTHR30419:SF31">
    <property type="entry name" value="BLR3139 PROTEIN"/>
    <property type="match status" value="1"/>
</dbReference>
<dbReference type="InterPro" id="IPR005119">
    <property type="entry name" value="LysR_subst-bd"/>
</dbReference>
<comment type="caution">
    <text evidence="6">The sequence shown here is derived from an EMBL/GenBank/DDBJ whole genome shotgun (WGS) entry which is preliminary data.</text>
</comment>
<dbReference type="InterPro" id="IPR050950">
    <property type="entry name" value="HTH-type_LysR_regulators"/>
</dbReference>
<evidence type="ECO:0000256" key="3">
    <source>
        <dbReference type="ARBA" id="ARBA00023125"/>
    </source>
</evidence>
<gene>
    <name evidence="6" type="ORF">GCM10012278_14980</name>
</gene>
<proteinExistence type="inferred from homology"/>
<evidence type="ECO:0000256" key="2">
    <source>
        <dbReference type="ARBA" id="ARBA00023015"/>
    </source>
</evidence>
<dbReference type="Pfam" id="PF00126">
    <property type="entry name" value="HTH_1"/>
    <property type="match status" value="1"/>
</dbReference>
<reference evidence="6" key="1">
    <citation type="journal article" date="2014" name="Int. J. Syst. Evol. Microbiol.">
        <title>Complete genome sequence of Corynebacterium casei LMG S-19264T (=DSM 44701T), isolated from a smear-ripened cheese.</title>
        <authorList>
            <consortium name="US DOE Joint Genome Institute (JGI-PGF)"/>
            <person name="Walter F."/>
            <person name="Albersmeier A."/>
            <person name="Kalinowski J."/>
            <person name="Ruckert C."/>
        </authorList>
    </citation>
    <scope>NUCLEOTIDE SEQUENCE</scope>
    <source>
        <strain evidence="6">CGMCC 4.7430</strain>
    </source>
</reference>